<evidence type="ECO:0000313" key="2">
    <source>
        <dbReference type="Proteomes" id="UP000292082"/>
    </source>
</evidence>
<proteinExistence type="predicted"/>
<gene>
    <name evidence="1" type="ORF">BD310DRAFT_912769</name>
</gene>
<keyword evidence="2" id="KW-1185">Reference proteome</keyword>
<organism evidence="1 2">
    <name type="scientific">Dichomitus squalens</name>
    <dbReference type="NCBI Taxonomy" id="114155"/>
    <lineage>
        <taxon>Eukaryota</taxon>
        <taxon>Fungi</taxon>
        <taxon>Dikarya</taxon>
        <taxon>Basidiomycota</taxon>
        <taxon>Agaricomycotina</taxon>
        <taxon>Agaricomycetes</taxon>
        <taxon>Polyporales</taxon>
        <taxon>Polyporaceae</taxon>
        <taxon>Dichomitus</taxon>
    </lineage>
</organism>
<dbReference type="Proteomes" id="UP000292082">
    <property type="component" value="Unassembled WGS sequence"/>
</dbReference>
<evidence type="ECO:0000313" key="1">
    <source>
        <dbReference type="EMBL" id="TBU66099.1"/>
    </source>
</evidence>
<accession>A0A4Q9QEC2</accession>
<name>A0A4Q9QEC2_9APHY</name>
<dbReference type="EMBL" id="ML145084">
    <property type="protein sequence ID" value="TBU66099.1"/>
    <property type="molecule type" value="Genomic_DNA"/>
</dbReference>
<reference evidence="1 2" key="1">
    <citation type="submission" date="2019-01" db="EMBL/GenBank/DDBJ databases">
        <title>Draft genome sequences of three monokaryotic isolates of the white-rot basidiomycete fungus Dichomitus squalens.</title>
        <authorList>
            <consortium name="DOE Joint Genome Institute"/>
            <person name="Lopez S.C."/>
            <person name="Andreopoulos B."/>
            <person name="Pangilinan J."/>
            <person name="Lipzen A."/>
            <person name="Riley R."/>
            <person name="Ahrendt S."/>
            <person name="Ng V."/>
            <person name="Barry K."/>
            <person name="Daum C."/>
            <person name="Grigoriev I.V."/>
            <person name="Hilden K.S."/>
            <person name="Makela M.R."/>
            <person name="de Vries R.P."/>
        </authorList>
    </citation>
    <scope>NUCLEOTIDE SEQUENCE [LARGE SCALE GENOMIC DNA]</scope>
    <source>
        <strain evidence="1 2">CBS 464.89</strain>
    </source>
</reference>
<sequence>MVLSGPSELLFVSSMATDNERSSERSAGRTAVKAAERAKPNVHSLELRPPGKAYACRNMSMFNQRTFGSVAKAAYSLSGASRRLLVMFVAAKAGEAGSGCEKNLPKRDWSQRETAWMFCCCANHAEWQVSTILGPTVVSGEVTHLQLDRSGS</sequence>
<protein>
    <submittedName>
        <fullName evidence="1">Uncharacterized protein</fullName>
    </submittedName>
</protein>
<dbReference type="AlphaFoldDB" id="A0A4Q9QEC2"/>